<name>A0A0N4ZY51_PARTI</name>
<dbReference type="Pfam" id="PF09775">
    <property type="entry name" value="Keratin_assoc"/>
    <property type="match status" value="1"/>
</dbReference>
<comment type="similarity">
    <text evidence="2">Belongs to the KRTCAP2 family.</text>
</comment>
<protein>
    <submittedName>
        <fullName evidence="8">Dolichyl-diphosphooligosaccharide--protein glycosyltransferase subunit KCP2</fullName>
    </submittedName>
</protein>
<proteinExistence type="inferred from homology"/>
<feature type="transmembrane region" description="Helical" evidence="6">
    <location>
        <begin position="64"/>
        <end position="84"/>
    </location>
</feature>
<dbReference type="PANTHER" id="PTHR32001">
    <property type="entry name" value="KERATINOCYTE-ASSOCIATED PROTEIN 2"/>
    <property type="match status" value="1"/>
</dbReference>
<evidence type="ECO:0000256" key="3">
    <source>
        <dbReference type="ARBA" id="ARBA00022692"/>
    </source>
</evidence>
<reference evidence="8" key="1">
    <citation type="submission" date="2017-02" db="UniProtKB">
        <authorList>
            <consortium name="WormBaseParasite"/>
        </authorList>
    </citation>
    <scope>IDENTIFICATION</scope>
</reference>
<dbReference type="InterPro" id="IPR018614">
    <property type="entry name" value="KRTCAP2"/>
</dbReference>
<feature type="transmembrane region" description="Helical" evidence="6">
    <location>
        <begin position="7"/>
        <end position="25"/>
    </location>
</feature>
<keyword evidence="4 6" id="KW-1133">Transmembrane helix</keyword>
<accession>A0A0N4ZY51</accession>
<evidence type="ECO:0000256" key="5">
    <source>
        <dbReference type="ARBA" id="ARBA00023136"/>
    </source>
</evidence>
<organism evidence="7 8">
    <name type="scientific">Parastrongyloides trichosuri</name>
    <name type="common">Possum-specific nematode worm</name>
    <dbReference type="NCBI Taxonomy" id="131310"/>
    <lineage>
        <taxon>Eukaryota</taxon>
        <taxon>Metazoa</taxon>
        <taxon>Ecdysozoa</taxon>
        <taxon>Nematoda</taxon>
        <taxon>Chromadorea</taxon>
        <taxon>Rhabditida</taxon>
        <taxon>Tylenchina</taxon>
        <taxon>Panagrolaimomorpha</taxon>
        <taxon>Strongyloidoidea</taxon>
        <taxon>Strongyloididae</taxon>
        <taxon>Parastrongyloides</taxon>
    </lineage>
</organism>
<sequence>MANHKQSGYISLIATIGLTLLTQIFKGVLTSTKEGSLFAGFLGSLIYIFILTSVSNFKNTNHHYVIYSGNFDVFISIILAAVIMSFVHGVAVTVTILFSIFWTFALMNISERRYSTSLVSGSVVGKKKKN</sequence>
<dbReference type="GO" id="GO:0016020">
    <property type="term" value="C:membrane"/>
    <property type="evidence" value="ECO:0007669"/>
    <property type="project" value="UniProtKB-SubCell"/>
</dbReference>
<dbReference type="STRING" id="131310.A0A0N4ZY51"/>
<feature type="transmembrane region" description="Helical" evidence="6">
    <location>
        <begin position="37"/>
        <end position="57"/>
    </location>
</feature>
<comment type="subcellular location">
    <subcellularLocation>
        <location evidence="1">Membrane</location>
        <topology evidence="1">Multi-pass membrane protein</topology>
    </subcellularLocation>
</comment>
<dbReference type="AlphaFoldDB" id="A0A0N4ZY51"/>
<dbReference type="PANTHER" id="PTHR32001:SF1">
    <property type="entry name" value="KERATINOCYTE-ASSOCIATED PROTEIN 2"/>
    <property type="match status" value="1"/>
</dbReference>
<evidence type="ECO:0000256" key="2">
    <source>
        <dbReference type="ARBA" id="ARBA00007279"/>
    </source>
</evidence>
<keyword evidence="5 6" id="KW-0472">Membrane</keyword>
<feature type="transmembrane region" description="Helical" evidence="6">
    <location>
        <begin position="90"/>
        <end position="109"/>
    </location>
</feature>
<keyword evidence="3 6" id="KW-0812">Transmembrane</keyword>
<evidence type="ECO:0000256" key="4">
    <source>
        <dbReference type="ARBA" id="ARBA00022989"/>
    </source>
</evidence>
<evidence type="ECO:0000256" key="6">
    <source>
        <dbReference type="SAM" id="Phobius"/>
    </source>
</evidence>
<dbReference type="WBParaSite" id="PTRK_0001372400.1">
    <property type="protein sequence ID" value="PTRK_0001372400.1"/>
    <property type="gene ID" value="PTRK_0001372400"/>
</dbReference>
<keyword evidence="7" id="KW-1185">Reference proteome</keyword>
<evidence type="ECO:0000256" key="1">
    <source>
        <dbReference type="ARBA" id="ARBA00004141"/>
    </source>
</evidence>
<dbReference type="Proteomes" id="UP000038045">
    <property type="component" value="Unplaced"/>
</dbReference>
<evidence type="ECO:0000313" key="7">
    <source>
        <dbReference type="Proteomes" id="UP000038045"/>
    </source>
</evidence>
<evidence type="ECO:0000313" key="8">
    <source>
        <dbReference type="WBParaSite" id="PTRK_0001372400.1"/>
    </source>
</evidence>